<keyword evidence="2 7" id="KW-0812">Transmembrane</keyword>
<dbReference type="PANTHER" id="PTHR33048:SF157">
    <property type="entry name" value="INTEGRAL MEMBRANE PROTEIN"/>
    <property type="match status" value="1"/>
</dbReference>
<feature type="transmembrane region" description="Helical" evidence="7">
    <location>
        <begin position="125"/>
        <end position="150"/>
    </location>
</feature>
<dbReference type="Pfam" id="PF20684">
    <property type="entry name" value="Fung_rhodopsin"/>
    <property type="match status" value="1"/>
</dbReference>
<gene>
    <name evidence="9" type="ORF">G7Y89_g6466</name>
</gene>
<feature type="transmembrane region" description="Helical" evidence="7">
    <location>
        <begin position="174"/>
        <end position="198"/>
    </location>
</feature>
<evidence type="ECO:0000256" key="3">
    <source>
        <dbReference type="ARBA" id="ARBA00022989"/>
    </source>
</evidence>
<dbReference type="InterPro" id="IPR052337">
    <property type="entry name" value="SAT4-like"/>
</dbReference>
<dbReference type="AlphaFoldDB" id="A0A8H4W2E5"/>
<reference evidence="9 10" key="1">
    <citation type="submission" date="2020-03" db="EMBL/GenBank/DDBJ databases">
        <title>Draft Genome Sequence of Cudoniella acicularis.</title>
        <authorList>
            <person name="Buettner E."/>
            <person name="Kellner H."/>
        </authorList>
    </citation>
    <scope>NUCLEOTIDE SEQUENCE [LARGE SCALE GENOMIC DNA]</scope>
    <source>
        <strain evidence="9 10">DSM 108380</strain>
    </source>
</reference>
<evidence type="ECO:0000313" key="10">
    <source>
        <dbReference type="Proteomes" id="UP000566819"/>
    </source>
</evidence>
<evidence type="ECO:0000256" key="4">
    <source>
        <dbReference type="ARBA" id="ARBA00023136"/>
    </source>
</evidence>
<comment type="caution">
    <text evidence="9">The sequence shown here is derived from an EMBL/GenBank/DDBJ whole genome shotgun (WGS) entry which is preliminary data.</text>
</comment>
<evidence type="ECO:0000259" key="8">
    <source>
        <dbReference type="Pfam" id="PF20684"/>
    </source>
</evidence>
<feature type="transmembrane region" description="Helical" evidence="7">
    <location>
        <begin position="90"/>
        <end position="113"/>
    </location>
</feature>
<name>A0A8H4W2E5_9HELO</name>
<dbReference type="Proteomes" id="UP000566819">
    <property type="component" value="Unassembled WGS sequence"/>
</dbReference>
<feature type="domain" description="Rhodopsin" evidence="8">
    <location>
        <begin position="26"/>
        <end position="277"/>
    </location>
</feature>
<feature type="region of interest" description="Disordered" evidence="6">
    <location>
        <begin position="301"/>
        <end position="331"/>
    </location>
</feature>
<protein>
    <recommendedName>
        <fullName evidence="8">Rhodopsin domain-containing protein</fullName>
    </recommendedName>
</protein>
<feature type="transmembrane region" description="Helical" evidence="7">
    <location>
        <begin position="210"/>
        <end position="234"/>
    </location>
</feature>
<sequence>MSSSSNEGFLAVCGTFTGLCTIFVGLRFYARRLQKLPLMADDWLMIPTLVSYVGAATCCFISVADKMLGYSSHDFTLAQTMAMAHKSQQLYFAIGVLLSFTLAFTKMSALFFYRRVFCTGHNGHWFNIATIATIVIVACWLVTFEFLAGFECGTHFSALWDGTYEECCSISFPYLYGLAISDFLLDVWILVLPIPVILRLHMTPSRKLSIIGLFLLAFIGLGAAIARMVQYIQVETGGDPALFTDLERADTKSFYFAMLEAGISVVAVNLPSLWLFFTSLMPEKLVRSVRSIISLASRSGLDSSSAAGASGSATRLGSKPDPLSSIDSGRPDFPSELRYNQQVVGQQLSGNPDGHKVEAIAMYNADGKEQQGEKTTLYFEYLFTLKPDIIILDTTLKDELSDDEPEQEAPIVRNARLVSEAASTISLEVSRALARELKGKARASTKTIPSVN</sequence>
<comment type="similarity">
    <text evidence="5">Belongs to the SAT4 family.</text>
</comment>
<dbReference type="InterPro" id="IPR049326">
    <property type="entry name" value="Rhodopsin_dom_fungi"/>
</dbReference>
<dbReference type="PANTHER" id="PTHR33048">
    <property type="entry name" value="PTH11-LIKE INTEGRAL MEMBRANE PROTEIN (AFU_ORTHOLOGUE AFUA_5G11245)"/>
    <property type="match status" value="1"/>
</dbReference>
<evidence type="ECO:0000256" key="2">
    <source>
        <dbReference type="ARBA" id="ARBA00022692"/>
    </source>
</evidence>
<keyword evidence="3 7" id="KW-1133">Transmembrane helix</keyword>
<evidence type="ECO:0000256" key="7">
    <source>
        <dbReference type="SAM" id="Phobius"/>
    </source>
</evidence>
<feature type="compositionally biased region" description="Low complexity" evidence="6">
    <location>
        <begin position="301"/>
        <end position="317"/>
    </location>
</feature>
<feature type="transmembrane region" description="Helical" evidence="7">
    <location>
        <begin position="6"/>
        <end position="30"/>
    </location>
</feature>
<dbReference type="OrthoDB" id="5393606at2759"/>
<keyword evidence="10" id="KW-1185">Reference proteome</keyword>
<proteinExistence type="inferred from homology"/>
<feature type="transmembrane region" description="Helical" evidence="7">
    <location>
        <begin position="42"/>
        <end position="64"/>
    </location>
</feature>
<feature type="transmembrane region" description="Helical" evidence="7">
    <location>
        <begin position="254"/>
        <end position="277"/>
    </location>
</feature>
<evidence type="ECO:0000256" key="6">
    <source>
        <dbReference type="SAM" id="MobiDB-lite"/>
    </source>
</evidence>
<evidence type="ECO:0000256" key="5">
    <source>
        <dbReference type="ARBA" id="ARBA00038359"/>
    </source>
</evidence>
<evidence type="ECO:0000256" key="1">
    <source>
        <dbReference type="ARBA" id="ARBA00004141"/>
    </source>
</evidence>
<comment type="subcellular location">
    <subcellularLocation>
        <location evidence="1">Membrane</location>
        <topology evidence="1">Multi-pass membrane protein</topology>
    </subcellularLocation>
</comment>
<evidence type="ECO:0000313" key="9">
    <source>
        <dbReference type="EMBL" id="KAF4631663.1"/>
    </source>
</evidence>
<dbReference type="GO" id="GO:0016020">
    <property type="term" value="C:membrane"/>
    <property type="evidence" value="ECO:0007669"/>
    <property type="project" value="UniProtKB-SubCell"/>
</dbReference>
<dbReference type="EMBL" id="JAAMPI010000421">
    <property type="protein sequence ID" value="KAF4631663.1"/>
    <property type="molecule type" value="Genomic_DNA"/>
</dbReference>
<keyword evidence="4 7" id="KW-0472">Membrane</keyword>
<organism evidence="9 10">
    <name type="scientific">Cudoniella acicularis</name>
    <dbReference type="NCBI Taxonomy" id="354080"/>
    <lineage>
        <taxon>Eukaryota</taxon>
        <taxon>Fungi</taxon>
        <taxon>Dikarya</taxon>
        <taxon>Ascomycota</taxon>
        <taxon>Pezizomycotina</taxon>
        <taxon>Leotiomycetes</taxon>
        <taxon>Helotiales</taxon>
        <taxon>Tricladiaceae</taxon>
        <taxon>Cudoniella</taxon>
    </lineage>
</organism>
<accession>A0A8H4W2E5</accession>